<evidence type="ECO:0000313" key="2">
    <source>
        <dbReference type="EMBL" id="WPG99117.1"/>
    </source>
</evidence>
<feature type="transmembrane region" description="Helical" evidence="1">
    <location>
        <begin position="36"/>
        <end position="53"/>
    </location>
</feature>
<dbReference type="AlphaFoldDB" id="A0AAQ3M0J9"/>
<feature type="transmembrane region" description="Helical" evidence="1">
    <location>
        <begin position="220"/>
        <end position="239"/>
    </location>
</feature>
<dbReference type="EMBL" id="CP138582">
    <property type="protein sequence ID" value="WPG99117.1"/>
    <property type="molecule type" value="Genomic_DNA"/>
</dbReference>
<keyword evidence="1" id="KW-0472">Membrane</keyword>
<accession>A0AAQ3M0J9</accession>
<feature type="transmembrane region" description="Helical" evidence="1">
    <location>
        <begin position="316"/>
        <end position="334"/>
    </location>
</feature>
<name>A0AAQ3M0J9_9PEZI</name>
<dbReference type="InterPro" id="IPR021838">
    <property type="entry name" value="DUF3431"/>
</dbReference>
<proteinExistence type="predicted"/>
<dbReference type="Proteomes" id="UP001303373">
    <property type="component" value="Chromosome 3"/>
</dbReference>
<feature type="transmembrane region" description="Helical" evidence="1">
    <location>
        <begin position="59"/>
        <end position="77"/>
    </location>
</feature>
<protein>
    <submittedName>
        <fullName evidence="2">Uncharacterized protein</fullName>
    </submittedName>
</protein>
<feature type="transmembrane region" description="Helical" evidence="1">
    <location>
        <begin position="293"/>
        <end position="310"/>
    </location>
</feature>
<sequence length="711" mass="78726">MAASSLGSGLLNHDGDNPSLRRGSSAGCMSMFKSRFVWLASAAIAIVTTKYLLAGEINYPLHLLLIHSLILTLIWFIHNVDKNAGEYCLAAPEATTAILRMAYHLSMCASFILAYLSIYHFSSLPVAMFVLTLDWQPATLLSRIRLNQLGTTDLLRYALFACGLTFIFVNDYRLHPSVQNVALAFLAVIGCAELSLYLLQNPEMLSQGLARRPFSPLSKVLPTCLLIPIGVLAFQTEYWRPTVWIPLAPTGIVLAINVISTTVAVMSGGFLLRPVKLTELSTICEPTKPHTDSILLSVALTGVVSLASSLTLDQPAVLSTWQFLGYIIATLAFVTTNDLDELMICTGFSDPKNERRDDFSTKFVNDSAIELLPFDDDQDQDALAQTSGSRRSTLGLLILGGLSWLAFVRIWYNVAPPSPDASNTSLDQAFHPRADFDIVVARYDEPSTDIAQNLNLLLQAPRFQTLQSRIHFYNKNLDTTTFADDIEDLMNGLANISVTPSENIGRESEAYLHHIVSTWDDLAAHTLFMQAEPHDFKLARNQMEQYLLPETGFMPLAYEGAFCRDCNHCHDHSWSENPAVLSALYSNANSGAPCKDLVLTYRGQFVASAARIRGNEKAMYEGLLEQLRNPNSSMHSASYTPSEWNSDQVDSMNAPTFGFTLERLWGVLMQCSDLRLAYWTPSMLGAYVRPSWLNGAFPAEDLQCLDRPIGV</sequence>
<dbReference type="PANTHER" id="PTHR37490:SF1">
    <property type="entry name" value="GLYCOSYLTRANSFERASE 2-LIKE DOMAIN-CONTAINING PROTEIN"/>
    <property type="match status" value="1"/>
</dbReference>
<feature type="transmembrane region" description="Helical" evidence="1">
    <location>
        <begin position="154"/>
        <end position="172"/>
    </location>
</feature>
<keyword evidence="3" id="KW-1185">Reference proteome</keyword>
<organism evidence="2 3">
    <name type="scientific">Acrodontium crateriforme</name>
    <dbReference type="NCBI Taxonomy" id="150365"/>
    <lineage>
        <taxon>Eukaryota</taxon>
        <taxon>Fungi</taxon>
        <taxon>Dikarya</taxon>
        <taxon>Ascomycota</taxon>
        <taxon>Pezizomycotina</taxon>
        <taxon>Dothideomycetes</taxon>
        <taxon>Dothideomycetidae</taxon>
        <taxon>Mycosphaerellales</taxon>
        <taxon>Teratosphaeriaceae</taxon>
        <taxon>Acrodontium</taxon>
    </lineage>
</organism>
<feature type="transmembrane region" description="Helical" evidence="1">
    <location>
        <begin position="251"/>
        <end position="272"/>
    </location>
</feature>
<dbReference type="PANTHER" id="PTHR37490">
    <property type="entry name" value="EXPRESSED PROTEIN"/>
    <property type="match status" value="1"/>
</dbReference>
<feature type="transmembrane region" description="Helical" evidence="1">
    <location>
        <begin position="178"/>
        <end position="199"/>
    </location>
</feature>
<reference evidence="2 3" key="1">
    <citation type="submission" date="2023-11" db="EMBL/GenBank/DDBJ databases">
        <title>An acidophilic fungus is an integral part of prey digestion in a carnivorous sundew plant.</title>
        <authorList>
            <person name="Tsai I.J."/>
        </authorList>
    </citation>
    <scope>NUCLEOTIDE SEQUENCE [LARGE SCALE GENOMIC DNA]</scope>
    <source>
        <strain evidence="2">169a</strain>
    </source>
</reference>
<evidence type="ECO:0000313" key="3">
    <source>
        <dbReference type="Proteomes" id="UP001303373"/>
    </source>
</evidence>
<keyword evidence="1" id="KW-0812">Transmembrane</keyword>
<gene>
    <name evidence="2" type="ORF">R9X50_00192800</name>
</gene>
<keyword evidence="1" id="KW-1133">Transmembrane helix</keyword>
<feature type="transmembrane region" description="Helical" evidence="1">
    <location>
        <begin position="394"/>
        <end position="412"/>
    </location>
</feature>
<dbReference type="Pfam" id="PF11913">
    <property type="entry name" value="DUF3431"/>
    <property type="match status" value="1"/>
</dbReference>
<evidence type="ECO:0000256" key="1">
    <source>
        <dbReference type="SAM" id="Phobius"/>
    </source>
</evidence>